<protein>
    <submittedName>
        <fullName evidence="1">Uncharacterized protein</fullName>
    </submittedName>
</protein>
<evidence type="ECO:0000313" key="1">
    <source>
        <dbReference type="EMBL" id="KAI9381676.1"/>
    </source>
</evidence>
<dbReference type="EMBL" id="CM009303">
    <property type="protein sequence ID" value="KAI9381676.1"/>
    <property type="molecule type" value="Genomic_DNA"/>
</dbReference>
<accession>A0ACC0RWM3</accession>
<comment type="caution">
    <text evidence="1">The sequence shown here is derived from an EMBL/GenBank/DDBJ whole genome shotgun (WGS) entry which is preliminary data.</text>
</comment>
<organism evidence="1 2">
    <name type="scientific">Populus trichocarpa</name>
    <name type="common">Western balsam poplar</name>
    <name type="synonym">Populus balsamifera subsp. trichocarpa</name>
    <dbReference type="NCBI Taxonomy" id="3694"/>
    <lineage>
        <taxon>Eukaryota</taxon>
        <taxon>Viridiplantae</taxon>
        <taxon>Streptophyta</taxon>
        <taxon>Embryophyta</taxon>
        <taxon>Tracheophyta</taxon>
        <taxon>Spermatophyta</taxon>
        <taxon>Magnoliopsida</taxon>
        <taxon>eudicotyledons</taxon>
        <taxon>Gunneridae</taxon>
        <taxon>Pentapetalae</taxon>
        <taxon>rosids</taxon>
        <taxon>fabids</taxon>
        <taxon>Malpighiales</taxon>
        <taxon>Salicaceae</taxon>
        <taxon>Saliceae</taxon>
        <taxon>Populus</taxon>
    </lineage>
</organism>
<name>A0ACC0RWM3_POPTR</name>
<dbReference type="Proteomes" id="UP000006729">
    <property type="component" value="Chromosome 14"/>
</dbReference>
<gene>
    <name evidence="1" type="ORF">POPTR_014G003501v4</name>
</gene>
<proteinExistence type="predicted"/>
<evidence type="ECO:0000313" key="2">
    <source>
        <dbReference type="Proteomes" id="UP000006729"/>
    </source>
</evidence>
<sequence length="56" mass="6687">MQNSVCQPAHWIIGSDSTSDVPWLEKNRESRSWRMQNIFNSISKLKRVTKIWRQVL</sequence>
<reference evidence="1 2" key="1">
    <citation type="journal article" date="2006" name="Science">
        <title>The genome of black cottonwood, Populus trichocarpa (Torr. &amp; Gray).</title>
        <authorList>
            <person name="Tuskan G.A."/>
            <person name="Difazio S."/>
            <person name="Jansson S."/>
            <person name="Bohlmann J."/>
            <person name="Grigoriev I."/>
            <person name="Hellsten U."/>
            <person name="Putnam N."/>
            <person name="Ralph S."/>
            <person name="Rombauts S."/>
            <person name="Salamov A."/>
            <person name="Schein J."/>
            <person name="Sterck L."/>
            <person name="Aerts A."/>
            <person name="Bhalerao R.R."/>
            <person name="Bhalerao R.P."/>
            <person name="Blaudez D."/>
            <person name="Boerjan W."/>
            <person name="Brun A."/>
            <person name="Brunner A."/>
            <person name="Busov V."/>
            <person name="Campbell M."/>
            <person name="Carlson J."/>
            <person name="Chalot M."/>
            <person name="Chapman J."/>
            <person name="Chen G.L."/>
            <person name="Cooper D."/>
            <person name="Coutinho P.M."/>
            <person name="Couturier J."/>
            <person name="Covert S."/>
            <person name="Cronk Q."/>
            <person name="Cunningham R."/>
            <person name="Davis J."/>
            <person name="Degroeve S."/>
            <person name="Dejardin A."/>
            <person name="Depamphilis C."/>
            <person name="Detter J."/>
            <person name="Dirks B."/>
            <person name="Dubchak I."/>
            <person name="Duplessis S."/>
            <person name="Ehlting J."/>
            <person name="Ellis B."/>
            <person name="Gendler K."/>
            <person name="Goodstein D."/>
            <person name="Gribskov M."/>
            <person name="Grimwood J."/>
            <person name="Groover A."/>
            <person name="Gunter L."/>
            <person name="Hamberger B."/>
            <person name="Heinze B."/>
            <person name="Helariutta Y."/>
            <person name="Henrissat B."/>
            <person name="Holligan D."/>
            <person name="Holt R."/>
            <person name="Huang W."/>
            <person name="Islam-Faridi N."/>
            <person name="Jones S."/>
            <person name="Jones-Rhoades M."/>
            <person name="Jorgensen R."/>
            <person name="Joshi C."/>
            <person name="Kangasjarvi J."/>
            <person name="Karlsson J."/>
            <person name="Kelleher C."/>
            <person name="Kirkpatrick R."/>
            <person name="Kirst M."/>
            <person name="Kohler A."/>
            <person name="Kalluri U."/>
            <person name="Larimer F."/>
            <person name="Leebens-Mack J."/>
            <person name="Leple J.C."/>
            <person name="Locascio P."/>
            <person name="Lou Y."/>
            <person name="Lucas S."/>
            <person name="Martin F."/>
            <person name="Montanini B."/>
            <person name="Napoli C."/>
            <person name="Nelson D.R."/>
            <person name="Nelson C."/>
            <person name="Nieminen K."/>
            <person name="Nilsson O."/>
            <person name="Pereda V."/>
            <person name="Peter G."/>
            <person name="Philippe R."/>
            <person name="Pilate G."/>
            <person name="Poliakov A."/>
            <person name="Razumovskaya J."/>
            <person name="Richardson P."/>
            <person name="Rinaldi C."/>
            <person name="Ritland K."/>
            <person name="Rouze P."/>
            <person name="Ryaboy D."/>
            <person name="Schmutz J."/>
            <person name="Schrader J."/>
            <person name="Segerman B."/>
            <person name="Shin H."/>
            <person name="Siddiqui A."/>
            <person name="Sterky F."/>
            <person name="Terry A."/>
            <person name="Tsai C.J."/>
            <person name="Uberbacher E."/>
            <person name="Unneberg P."/>
            <person name="Vahala J."/>
            <person name="Wall K."/>
            <person name="Wessler S."/>
            <person name="Yang G."/>
            <person name="Yin T."/>
            <person name="Douglas C."/>
            <person name="Marra M."/>
            <person name="Sandberg G."/>
            <person name="Van de Peer Y."/>
            <person name="Rokhsar D."/>
        </authorList>
    </citation>
    <scope>NUCLEOTIDE SEQUENCE [LARGE SCALE GENOMIC DNA]</scope>
    <source>
        <strain evidence="2">cv. Nisqually</strain>
    </source>
</reference>
<keyword evidence="2" id="KW-1185">Reference proteome</keyword>